<evidence type="ECO:0000313" key="3">
    <source>
        <dbReference type="Proteomes" id="UP001454036"/>
    </source>
</evidence>
<keyword evidence="1" id="KW-0472">Membrane</keyword>
<reference evidence="2 3" key="1">
    <citation type="submission" date="2024-01" db="EMBL/GenBank/DDBJ databases">
        <title>The complete chloroplast genome sequence of Lithospermum erythrorhizon: insights into the phylogenetic relationship among Boraginaceae species and the maternal lineages of purple gromwells.</title>
        <authorList>
            <person name="Okada T."/>
            <person name="Watanabe K."/>
        </authorList>
    </citation>
    <scope>NUCLEOTIDE SEQUENCE [LARGE SCALE GENOMIC DNA]</scope>
</reference>
<sequence>MQNIKINMPGIPKSKFMSLLLSVPTLFLILYLIISLPYILEILSFISPVFVIVYILLIAFFPIVTKQNFYKMFQERVPVFATCLLCSSGNISSRD</sequence>
<name>A0AAV3PV24_LITER</name>
<protein>
    <submittedName>
        <fullName evidence="2">Uncharacterized protein</fullName>
    </submittedName>
</protein>
<keyword evidence="3" id="KW-1185">Reference proteome</keyword>
<comment type="caution">
    <text evidence="2">The sequence shown here is derived from an EMBL/GenBank/DDBJ whole genome shotgun (WGS) entry which is preliminary data.</text>
</comment>
<dbReference type="AlphaFoldDB" id="A0AAV3PV24"/>
<keyword evidence="1" id="KW-0812">Transmembrane</keyword>
<feature type="transmembrane region" description="Helical" evidence="1">
    <location>
        <begin position="20"/>
        <end position="39"/>
    </location>
</feature>
<organism evidence="2 3">
    <name type="scientific">Lithospermum erythrorhizon</name>
    <name type="common">Purple gromwell</name>
    <name type="synonym">Lithospermum officinale var. erythrorhizon</name>
    <dbReference type="NCBI Taxonomy" id="34254"/>
    <lineage>
        <taxon>Eukaryota</taxon>
        <taxon>Viridiplantae</taxon>
        <taxon>Streptophyta</taxon>
        <taxon>Embryophyta</taxon>
        <taxon>Tracheophyta</taxon>
        <taxon>Spermatophyta</taxon>
        <taxon>Magnoliopsida</taxon>
        <taxon>eudicotyledons</taxon>
        <taxon>Gunneridae</taxon>
        <taxon>Pentapetalae</taxon>
        <taxon>asterids</taxon>
        <taxon>lamiids</taxon>
        <taxon>Boraginales</taxon>
        <taxon>Boraginaceae</taxon>
        <taxon>Boraginoideae</taxon>
        <taxon>Lithospermeae</taxon>
        <taxon>Lithospermum</taxon>
    </lineage>
</organism>
<proteinExistence type="predicted"/>
<dbReference type="EMBL" id="BAABME010002519">
    <property type="protein sequence ID" value="GAA0154991.1"/>
    <property type="molecule type" value="Genomic_DNA"/>
</dbReference>
<gene>
    <name evidence="2" type="ORF">LIER_12823</name>
</gene>
<accession>A0AAV3PV24</accession>
<dbReference type="Proteomes" id="UP001454036">
    <property type="component" value="Unassembled WGS sequence"/>
</dbReference>
<feature type="transmembrane region" description="Helical" evidence="1">
    <location>
        <begin position="45"/>
        <end position="64"/>
    </location>
</feature>
<evidence type="ECO:0000256" key="1">
    <source>
        <dbReference type="SAM" id="Phobius"/>
    </source>
</evidence>
<evidence type="ECO:0000313" key="2">
    <source>
        <dbReference type="EMBL" id="GAA0154991.1"/>
    </source>
</evidence>
<keyword evidence="1" id="KW-1133">Transmembrane helix</keyword>